<dbReference type="Proteomes" id="UP001164693">
    <property type="component" value="Chromosome"/>
</dbReference>
<keyword evidence="4" id="KW-1185">Reference proteome</keyword>
<evidence type="ECO:0000256" key="1">
    <source>
        <dbReference type="SAM" id="MobiDB-lite"/>
    </source>
</evidence>
<sequence>MRLQPWHPSPGPRPKRDGSEEFDFPWDDLLIAADEVRAPERADCCPGAAAYRIVLPRADGRAGRRELLLCAHHYRSGRAGLERTAAAVFDVRGRLVASYPVEGPADGHARQS</sequence>
<dbReference type="EMBL" id="CP097463">
    <property type="protein sequence ID" value="WAX57655.1"/>
    <property type="molecule type" value="Genomic_DNA"/>
</dbReference>
<proteinExistence type="predicted"/>
<evidence type="ECO:0000313" key="3">
    <source>
        <dbReference type="EMBL" id="WAX57655.1"/>
    </source>
</evidence>
<dbReference type="Pfam" id="PF24254">
    <property type="entry name" value="DUF7455"/>
    <property type="match status" value="1"/>
</dbReference>
<feature type="domain" description="DUF7455" evidence="2">
    <location>
        <begin position="38"/>
        <end position="95"/>
    </location>
</feature>
<gene>
    <name evidence="3" type="ORF">M6B22_02535</name>
</gene>
<organism evidence="3 4">
    <name type="scientific">Jatrophihabitans cynanchi</name>
    <dbReference type="NCBI Taxonomy" id="2944128"/>
    <lineage>
        <taxon>Bacteria</taxon>
        <taxon>Bacillati</taxon>
        <taxon>Actinomycetota</taxon>
        <taxon>Actinomycetes</taxon>
        <taxon>Jatrophihabitantales</taxon>
        <taxon>Jatrophihabitantaceae</taxon>
        <taxon>Jatrophihabitans</taxon>
    </lineage>
</organism>
<evidence type="ECO:0000259" key="2">
    <source>
        <dbReference type="Pfam" id="PF24254"/>
    </source>
</evidence>
<name>A0ABY7JYL9_9ACTN</name>
<reference evidence="3" key="1">
    <citation type="submission" date="2022-05" db="EMBL/GenBank/DDBJ databases">
        <title>Jatrophihabitans sp. SB3-54 whole genome sequence.</title>
        <authorList>
            <person name="Suh M.K."/>
            <person name="Eom M.K."/>
            <person name="Kim J.S."/>
            <person name="Kim H.S."/>
            <person name="Do H.E."/>
            <person name="Shin Y.K."/>
            <person name="Lee J.-S."/>
        </authorList>
    </citation>
    <scope>NUCLEOTIDE SEQUENCE</scope>
    <source>
        <strain evidence="3">SB3-54</strain>
    </source>
</reference>
<protein>
    <recommendedName>
        <fullName evidence="2">DUF7455 domain-containing protein</fullName>
    </recommendedName>
</protein>
<evidence type="ECO:0000313" key="4">
    <source>
        <dbReference type="Proteomes" id="UP001164693"/>
    </source>
</evidence>
<accession>A0ABY7JYL9</accession>
<dbReference type="InterPro" id="IPR055878">
    <property type="entry name" value="DUF7455"/>
</dbReference>
<dbReference type="RefSeq" id="WP_269444202.1">
    <property type="nucleotide sequence ID" value="NZ_CP097463.1"/>
</dbReference>
<feature type="region of interest" description="Disordered" evidence="1">
    <location>
        <begin position="1"/>
        <end position="22"/>
    </location>
</feature>